<evidence type="ECO:0000256" key="6">
    <source>
        <dbReference type="RuleBase" id="RU004355"/>
    </source>
</evidence>
<dbReference type="InterPro" id="IPR025824">
    <property type="entry name" value="OB-fold_nuc-bd_dom"/>
</dbReference>
<comment type="subunit">
    <text evidence="5">Heterooligomer composed of large and small subunits.</text>
</comment>
<dbReference type="HAMAP" id="MF_00378">
    <property type="entry name" value="Exonuc_7_L"/>
    <property type="match status" value="1"/>
</dbReference>
<keyword evidence="2 5" id="KW-0540">Nuclease</keyword>
<evidence type="ECO:0000256" key="5">
    <source>
        <dbReference type="HAMAP-Rule" id="MF_00378"/>
    </source>
</evidence>
<dbReference type="eggNOG" id="COG1570">
    <property type="taxonomic scope" value="Bacteria"/>
</dbReference>
<keyword evidence="10" id="KW-1185">Reference proteome</keyword>
<dbReference type="Proteomes" id="UP000003280">
    <property type="component" value="Unassembled WGS sequence"/>
</dbReference>
<accession>E0NMX5</accession>
<dbReference type="PANTHER" id="PTHR30008">
    <property type="entry name" value="EXODEOXYRIBONUCLEASE 7 LARGE SUBUNIT"/>
    <property type="match status" value="1"/>
</dbReference>
<evidence type="ECO:0000256" key="2">
    <source>
        <dbReference type="ARBA" id="ARBA00022722"/>
    </source>
</evidence>
<gene>
    <name evidence="5 9" type="primary">xseA</name>
    <name evidence="9" type="ORF">HMPREF9225_1514</name>
</gene>
<dbReference type="HOGENOM" id="CLU_023625_4_1_9"/>
<name>E0NMX5_9FIRM</name>
<dbReference type="GO" id="GO:0003676">
    <property type="term" value="F:nucleic acid binding"/>
    <property type="evidence" value="ECO:0007669"/>
    <property type="project" value="InterPro"/>
</dbReference>
<comment type="subcellular location">
    <subcellularLocation>
        <location evidence="5 6">Cytoplasm</location>
    </subcellularLocation>
</comment>
<organism evidence="9 10">
    <name type="scientific">Peptoniphilus duerdenii ATCC BAA-1640</name>
    <dbReference type="NCBI Taxonomy" id="862517"/>
    <lineage>
        <taxon>Bacteria</taxon>
        <taxon>Bacillati</taxon>
        <taxon>Bacillota</taxon>
        <taxon>Tissierellia</taxon>
        <taxon>Tissierellales</taxon>
        <taxon>Peptoniphilaceae</taxon>
        <taxon>Peptoniphilus</taxon>
    </lineage>
</organism>
<comment type="similarity">
    <text evidence="5 6">Belongs to the XseA family.</text>
</comment>
<dbReference type="EC" id="3.1.11.6" evidence="5"/>
<dbReference type="Pfam" id="PF13742">
    <property type="entry name" value="tRNA_anti_2"/>
    <property type="match status" value="1"/>
</dbReference>
<dbReference type="CDD" id="cd04489">
    <property type="entry name" value="ExoVII_LU_OBF"/>
    <property type="match status" value="1"/>
</dbReference>
<keyword evidence="3 5" id="KW-0378">Hydrolase</keyword>
<dbReference type="InterPro" id="IPR020579">
    <property type="entry name" value="Exonuc_VII_lsu_C"/>
</dbReference>
<dbReference type="STRING" id="862517.HMPREF9225_1514"/>
<evidence type="ECO:0000256" key="1">
    <source>
        <dbReference type="ARBA" id="ARBA00022490"/>
    </source>
</evidence>
<comment type="caution">
    <text evidence="9">The sequence shown here is derived from an EMBL/GenBank/DDBJ whole genome shotgun (WGS) entry which is preliminary data.</text>
</comment>
<sequence length="503" mass="57535">MSVLKVSELTNYISKYLKLDYFINDLSVEGEVSNYNKHSSGNLFFSLKDDNSKIDCFMSVVDTSDIELFPEEGDRLIITGAVTLSEKTSKIIFVVKSFELSGEGSLLRKFTLLKEKLDKEGLFDSIHKKQIPKFPNRIGVVTSPTGAAITDILNVMKRRNKNIDIIIYPSLVQGEGAAETIIEGLQTLDKMKLDCIILARGGGSKEDLFVFNDENIARTIFKLSTPIISAVGHEIDFSISDYVADLRAPTPSAAAELVSCKLSDMIENIFDLKKRMDVSISNKLMIRDTKLQRLRYGLNSHSPVLLINENKHKLSLYRDRITWSTKERITSNRLEVVKLKNFKDRLIAENINRHKINLKNYRFISASLQNNLYYKKTRLIYNKNRLDKHILLEISKAYQKNKALYNEISLRDLYFKIKHLRIDINSIESKIKSNIDSKLQNNLLKLNILKSKLDMEHRKNFGIYKDGKLIKSVNDVEVGSTIKSLLEDGILNLEVTSIEKVRK</sequence>
<dbReference type="GO" id="GO:0008855">
    <property type="term" value="F:exodeoxyribonuclease VII activity"/>
    <property type="evidence" value="ECO:0007669"/>
    <property type="project" value="UniProtKB-UniRule"/>
</dbReference>
<evidence type="ECO:0000259" key="8">
    <source>
        <dbReference type="Pfam" id="PF13742"/>
    </source>
</evidence>
<evidence type="ECO:0000259" key="7">
    <source>
        <dbReference type="Pfam" id="PF02601"/>
    </source>
</evidence>
<dbReference type="GO" id="GO:0005737">
    <property type="term" value="C:cytoplasm"/>
    <property type="evidence" value="ECO:0007669"/>
    <property type="project" value="UniProtKB-SubCell"/>
</dbReference>
<dbReference type="OrthoDB" id="9802795at2"/>
<comment type="catalytic activity">
    <reaction evidence="5 6">
        <text>Exonucleolytic cleavage in either 5'- to 3'- or 3'- to 5'-direction to yield nucleoside 5'-phosphates.</text>
        <dbReference type="EC" id="3.1.11.6"/>
    </reaction>
</comment>
<evidence type="ECO:0000256" key="4">
    <source>
        <dbReference type="ARBA" id="ARBA00022839"/>
    </source>
</evidence>
<evidence type="ECO:0000313" key="9">
    <source>
        <dbReference type="EMBL" id="EFM24943.1"/>
    </source>
</evidence>
<dbReference type="GO" id="GO:0009318">
    <property type="term" value="C:exodeoxyribonuclease VII complex"/>
    <property type="evidence" value="ECO:0007669"/>
    <property type="project" value="UniProtKB-UniRule"/>
</dbReference>
<dbReference type="GO" id="GO:0006308">
    <property type="term" value="P:DNA catabolic process"/>
    <property type="evidence" value="ECO:0007669"/>
    <property type="project" value="UniProtKB-UniRule"/>
</dbReference>
<dbReference type="EMBL" id="AEEH01000047">
    <property type="protein sequence ID" value="EFM24943.1"/>
    <property type="molecule type" value="Genomic_DNA"/>
</dbReference>
<evidence type="ECO:0000313" key="10">
    <source>
        <dbReference type="Proteomes" id="UP000003280"/>
    </source>
</evidence>
<protein>
    <recommendedName>
        <fullName evidence="5">Exodeoxyribonuclease 7 large subunit</fullName>
        <ecNumber evidence="5">3.1.11.6</ecNumber>
    </recommendedName>
    <alternativeName>
        <fullName evidence="5">Exodeoxyribonuclease VII large subunit</fullName>
        <shortName evidence="5">Exonuclease VII large subunit</shortName>
    </alternativeName>
</protein>
<evidence type="ECO:0000256" key="3">
    <source>
        <dbReference type="ARBA" id="ARBA00022801"/>
    </source>
</evidence>
<dbReference type="RefSeq" id="WP_008902304.1">
    <property type="nucleotide sequence ID" value="NZ_GL397071.1"/>
</dbReference>
<dbReference type="InterPro" id="IPR003753">
    <property type="entry name" value="Exonuc_VII_L"/>
</dbReference>
<feature type="domain" description="Exonuclease VII large subunit C-terminal" evidence="7">
    <location>
        <begin position="122"/>
        <end position="387"/>
    </location>
</feature>
<proteinExistence type="inferred from homology"/>
<dbReference type="PANTHER" id="PTHR30008:SF0">
    <property type="entry name" value="EXODEOXYRIBONUCLEASE 7 LARGE SUBUNIT"/>
    <property type="match status" value="1"/>
</dbReference>
<keyword evidence="4 5" id="KW-0269">Exonuclease</keyword>
<comment type="function">
    <text evidence="5">Bidirectionally degrades single-stranded DNA into large acid-insoluble oligonucleotides, which are then degraded further into small acid-soluble oligonucleotides.</text>
</comment>
<keyword evidence="1 5" id="KW-0963">Cytoplasm</keyword>
<dbReference type="AlphaFoldDB" id="E0NMX5"/>
<dbReference type="Pfam" id="PF02601">
    <property type="entry name" value="Exonuc_VII_L"/>
    <property type="match status" value="1"/>
</dbReference>
<reference evidence="9 10" key="1">
    <citation type="submission" date="2010-07" db="EMBL/GenBank/DDBJ databases">
        <authorList>
            <person name="Muzny D."/>
            <person name="Qin X."/>
            <person name="Deng J."/>
            <person name="Jiang H."/>
            <person name="Liu Y."/>
            <person name="Qu J."/>
            <person name="Song X.-Z."/>
            <person name="Zhang L."/>
            <person name="Thornton R."/>
            <person name="Coyle M."/>
            <person name="Francisco L."/>
            <person name="Jackson L."/>
            <person name="Javaid M."/>
            <person name="Korchina V."/>
            <person name="Kovar C."/>
            <person name="Mata R."/>
            <person name="Mathew T."/>
            <person name="Ngo R."/>
            <person name="Nguyen L."/>
            <person name="Nguyen N."/>
            <person name="Okwuonu G."/>
            <person name="Ongeri F."/>
            <person name="Pham C."/>
            <person name="Simmons D."/>
            <person name="Wilczek-Boney K."/>
            <person name="Hale W."/>
            <person name="Jakkamsetti A."/>
            <person name="Pham P."/>
            <person name="Ruth R."/>
            <person name="San Lucas F."/>
            <person name="Warren J."/>
            <person name="Zhang J."/>
            <person name="Zhao Z."/>
            <person name="Zhou C."/>
            <person name="Zhu D."/>
            <person name="Lee S."/>
            <person name="Bess C."/>
            <person name="Blankenburg K."/>
            <person name="Forbes L."/>
            <person name="Fu Q."/>
            <person name="Gubbala S."/>
            <person name="Hirani K."/>
            <person name="Jayaseelan J.C."/>
            <person name="Lara F."/>
            <person name="Munidasa M."/>
            <person name="Palculict T."/>
            <person name="Patil S."/>
            <person name="Pu L.-L."/>
            <person name="Saada N."/>
            <person name="Tang L."/>
            <person name="Weissenberger G."/>
            <person name="Zhu Y."/>
            <person name="Hemphill L."/>
            <person name="Shang Y."/>
            <person name="Youmans B."/>
            <person name="Ayvaz T."/>
            <person name="Ross M."/>
            <person name="Santibanez J."/>
            <person name="Aqrawi P."/>
            <person name="Gross S."/>
            <person name="Joshi V."/>
            <person name="Fowler G."/>
            <person name="Nazareth L."/>
            <person name="Reid J."/>
            <person name="Worley K."/>
            <person name="Petrosino J."/>
            <person name="Highlander S."/>
            <person name="Gibbs R."/>
        </authorList>
    </citation>
    <scope>NUCLEOTIDE SEQUENCE [LARGE SCALE GENOMIC DNA]</scope>
    <source>
        <strain evidence="9 10">ATCC BAA-1640</strain>
    </source>
</reference>
<feature type="domain" description="OB-fold nucleic acid binding" evidence="8">
    <location>
        <begin position="4"/>
        <end position="97"/>
    </location>
</feature>
<dbReference type="NCBIfam" id="TIGR00237">
    <property type="entry name" value="xseA"/>
    <property type="match status" value="1"/>
</dbReference>